<name>A0A2M9BXJ4_9FLAO</name>
<evidence type="ECO:0000259" key="1">
    <source>
        <dbReference type="Pfam" id="PF10026"/>
    </source>
</evidence>
<proteinExistence type="predicted"/>
<sequence>MKYFLFPSIILCLLFTQLTYGQKFKQVIVSDDIETFWKAYDRICSTRDTTEQYNLLKDIYLDKGTPGLKALLQVRRYSEKEFISAITTYPKFWNSIRPNTLKVKRLYPKIKANIRKLSKAYPELKPATIYFAVGAFRTGGTILGDKVLIGSELSLADHNTVTDELPDWRKPFYQTQNPYQELPLLCTHEYVHTQQKELVENLLSMCLYEGVAEFISCKVTVTKSSTPAIEFGKANEKKVIDQFVSDLFITSNNYNWLWGENKNTLKIRDLGYYIGYEICERYYNLSGDKRKAIKDLIELDYTNEKEVERIVDLTRLLPKTLQELHKDYENRRPTVVKLLPFENGSRNVKPGLTKITVQFSEPLDKRRTGIDFGPLGKDFCPDLKPQRLFNEEGTSWMFEADLKPNRHYQLLISDNFRTIKGIRLKPFLIEFTTSEK</sequence>
<keyword evidence="2" id="KW-0645">Protease</keyword>
<evidence type="ECO:0000313" key="3">
    <source>
        <dbReference type="Proteomes" id="UP000228740"/>
    </source>
</evidence>
<dbReference type="Pfam" id="PF10026">
    <property type="entry name" value="DUF2268"/>
    <property type="match status" value="1"/>
</dbReference>
<protein>
    <submittedName>
        <fullName evidence="2">Putative Zn-dependent protease DUF2268</fullName>
    </submittedName>
</protein>
<dbReference type="AlphaFoldDB" id="A0A2M9BXJ4"/>
<comment type="caution">
    <text evidence="2">The sequence shown here is derived from an EMBL/GenBank/DDBJ whole genome shotgun (WGS) entry which is preliminary data.</text>
</comment>
<feature type="domain" description="DUF2268" evidence="1">
    <location>
        <begin position="176"/>
        <end position="288"/>
    </location>
</feature>
<keyword evidence="2" id="KW-0378">Hydrolase</keyword>
<dbReference type="GO" id="GO:0006508">
    <property type="term" value="P:proteolysis"/>
    <property type="evidence" value="ECO:0007669"/>
    <property type="project" value="UniProtKB-KW"/>
</dbReference>
<dbReference type="OrthoDB" id="6402335at2"/>
<dbReference type="InterPro" id="IPR018728">
    <property type="entry name" value="DUF2268"/>
</dbReference>
<keyword evidence="3" id="KW-1185">Reference proteome</keyword>
<reference evidence="2 3" key="1">
    <citation type="submission" date="2017-11" db="EMBL/GenBank/DDBJ databases">
        <title>Genomic Encyclopedia of Archaeal and Bacterial Type Strains, Phase II (KMG-II): From Individual Species to Whole Genera.</title>
        <authorList>
            <person name="Goeker M."/>
        </authorList>
    </citation>
    <scope>NUCLEOTIDE SEQUENCE [LARGE SCALE GENOMIC DNA]</scope>
    <source>
        <strain evidence="2 3">DSM 27617</strain>
    </source>
</reference>
<dbReference type="EMBL" id="PGFD01000003">
    <property type="protein sequence ID" value="PJJ62808.1"/>
    <property type="molecule type" value="Genomic_DNA"/>
</dbReference>
<dbReference type="RefSeq" id="WP_100377951.1">
    <property type="nucleotide sequence ID" value="NZ_PGFD01000003.1"/>
</dbReference>
<gene>
    <name evidence="2" type="ORF">CLV73_3313</name>
</gene>
<organism evidence="2 3">
    <name type="scientific">Chryseobacterium geocarposphaerae</name>
    <dbReference type="NCBI Taxonomy" id="1416776"/>
    <lineage>
        <taxon>Bacteria</taxon>
        <taxon>Pseudomonadati</taxon>
        <taxon>Bacteroidota</taxon>
        <taxon>Flavobacteriia</taxon>
        <taxon>Flavobacteriales</taxon>
        <taxon>Weeksellaceae</taxon>
        <taxon>Chryseobacterium group</taxon>
        <taxon>Chryseobacterium</taxon>
    </lineage>
</organism>
<dbReference type="GO" id="GO:0008233">
    <property type="term" value="F:peptidase activity"/>
    <property type="evidence" value="ECO:0007669"/>
    <property type="project" value="UniProtKB-KW"/>
</dbReference>
<accession>A0A2M9BXJ4</accession>
<dbReference type="Proteomes" id="UP000228740">
    <property type="component" value="Unassembled WGS sequence"/>
</dbReference>
<evidence type="ECO:0000313" key="2">
    <source>
        <dbReference type="EMBL" id="PJJ62808.1"/>
    </source>
</evidence>